<dbReference type="PANTHER" id="PTHR36435">
    <property type="entry name" value="SLR1288 PROTEIN"/>
    <property type="match status" value="1"/>
</dbReference>
<keyword evidence="2" id="KW-0472">Membrane</keyword>
<dbReference type="STRING" id="426703.SAMN04488100_12625"/>
<keyword evidence="4" id="KW-0378">Hydrolase</keyword>
<dbReference type="AlphaFoldDB" id="A0A1H7VR42"/>
<dbReference type="InterPro" id="IPR003675">
    <property type="entry name" value="Rce1/LyrA-like_dom"/>
</dbReference>
<dbReference type="GO" id="GO:0080120">
    <property type="term" value="P:CAAX-box protein maturation"/>
    <property type="evidence" value="ECO:0007669"/>
    <property type="project" value="UniProtKB-ARBA"/>
</dbReference>
<dbReference type="EMBL" id="FOBL01000026">
    <property type="protein sequence ID" value="SEM11349.1"/>
    <property type="molecule type" value="Genomic_DNA"/>
</dbReference>
<dbReference type="GO" id="GO:0006508">
    <property type="term" value="P:proteolysis"/>
    <property type="evidence" value="ECO:0007669"/>
    <property type="project" value="UniProtKB-KW"/>
</dbReference>
<proteinExistence type="inferred from homology"/>
<dbReference type="Proteomes" id="UP000198548">
    <property type="component" value="Unassembled WGS sequence"/>
</dbReference>
<evidence type="ECO:0000256" key="2">
    <source>
        <dbReference type="SAM" id="Phobius"/>
    </source>
</evidence>
<dbReference type="InterPro" id="IPR052710">
    <property type="entry name" value="CAAX_protease"/>
</dbReference>
<evidence type="ECO:0000313" key="4">
    <source>
        <dbReference type="EMBL" id="SEM11349.1"/>
    </source>
</evidence>
<comment type="similarity">
    <text evidence="1">Belongs to the UPF0177 family.</text>
</comment>
<feature type="transmembrane region" description="Helical" evidence="2">
    <location>
        <begin position="83"/>
        <end position="100"/>
    </location>
</feature>
<evidence type="ECO:0000313" key="5">
    <source>
        <dbReference type="Proteomes" id="UP000198548"/>
    </source>
</evidence>
<dbReference type="PANTHER" id="PTHR36435:SF1">
    <property type="entry name" value="CAAX AMINO TERMINAL PROTEASE FAMILY PROTEIN"/>
    <property type="match status" value="1"/>
</dbReference>
<evidence type="ECO:0000256" key="1">
    <source>
        <dbReference type="ARBA" id="ARBA00009067"/>
    </source>
</evidence>
<feature type="transmembrane region" description="Helical" evidence="2">
    <location>
        <begin position="168"/>
        <end position="198"/>
    </location>
</feature>
<keyword evidence="2" id="KW-1133">Transmembrane helix</keyword>
<feature type="domain" description="CAAX prenyl protease 2/Lysostaphin resistance protein A-like" evidence="3">
    <location>
        <begin position="133"/>
        <end position="218"/>
    </location>
</feature>
<protein>
    <submittedName>
        <fullName evidence="4">Membrane protease YdiL, CAAX protease family</fullName>
    </submittedName>
</protein>
<feature type="transmembrane region" description="Helical" evidence="2">
    <location>
        <begin position="13"/>
        <end position="36"/>
    </location>
</feature>
<keyword evidence="4" id="KW-0645">Protease</keyword>
<feature type="transmembrane region" description="Helical" evidence="2">
    <location>
        <begin position="135"/>
        <end position="156"/>
    </location>
</feature>
<name>A0A1H7VR42_9LACT</name>
<feature type="transmembrane region" description="Helical" evidence="2">
    <location>
        <begin position="42"/>
        <end position="63"/>
    </location>
</feature>
<dbReference type="RefSeq" id="WP_143058706.1">
    <property type="nucleotide sequence ID" value="NZ_BJUX01000024.1"/>
</dbReference>
<organism evidence="4 5">
    <name type="scientific">Alkalibacterium putridalgicola</name>
    <dbReference type="NCBI Taxonomy" id="426703"/>
    <lineage>
        <taxon>Bacteria</taxon>
        <taxon>Bacillati</taxon>
        <taxon>Bacillota</taxon>
        <taxon>Bacilli</taxon>
        <taxon>Lactobacillales</taxon>
        <taxon>Carnobacteriaceae</taxon>
        <taxon>Alkalibacterium</taxon>
    </lineage>
</organism>
<feature type="transmembrane region" description="Helical" evidence="2">
    <location>
        <begin position="245"/>
        <end position="266"/>
    </location>
</feature>
<dbReference type="Pfam" id="PF02517">
    <property type="entry name" value="Rce1-like"/>
    <property type="match status" value="1"/>
</dbReference>
<evidence type="ECO:0000259" key="3">
    <source>
        <dbReference type="Pfam" id="PF02517"/>
    </source>
</evidence>
<dbReference type="OrthoDB" id="8607342at2"/>
<gene>
    <name evidence="4" type="ORF">SAMN04488100_12625</name>
</gene>
<accession>A0A1H7VR42</accession>
<sequence length="287" mass="32173">MNDSLHTVSLIKIALYSAFAFVLSVITVVFITPFFPESAHDFLRFLAEAGIVVAVSLFIFRHLSKRGISLRSIVGETSVSKKLLVFTSSLSIGKLILYFSFMGLGLRIFITLPEFSSFALSVMEDTSPPEFNRWLIINTVVLAPVIEEFIFRGIILNKWAEKSSNTRALIISSLLFGLLHIGSFIIPQFIGGLLYGIVYIKTKKLIYPILMHSISNLVPVSMMLIPAPESNEVFSVPQLIAELTPVLNITSLVFIIALPVFLFIIYRYSRNLNDEVAPFRFNTRKAT</sequence>
<dbReference type="GO" id="GO:0004175">
    <property type="term" value="F:endopeptidase activity"/>
    <property type="evidence" value="ECO:0007669"/>
    <property type="project" value="UniProtKB-ARBA"/>
</dbReference>
<keyword evidence="2" id="KW-0812">Transmembrane</keyword>
<reference evidence="4 5" key="1">
    <citation type="submission" date="2016-10" db="EMBL/GenBank/DDBJ databases">
        <authorList>
            <person name="de Groot N.N."/>
        </authorList>
    </citation>
    <scope>NUCLEOTIDE SEQUENCE [LARGE SCALE GENOMIC DNA]</scope>
    <source>
        <strain evidence="4 5">DSM 19182</strain>
    </source>
</reference>